<evidence type="ECO:0000313" key="2">
    <source>
        <dbReference type="Proteomes" id="UP000245992"/>
    </source>
</evidence>
<dbReference type="STRING" id="1440053.GCA_000718095_03384"/>
<dbReference type="AlphaFoldDB" id="A0A2T7SNZ8"/>
<accession>A0A2T7SNZ8</accession>
<evidence type="ECO:0000313" key="1">
    <source>
        <dbReference type="EMBL" id="PVE04628.1"/>
    </source>
</evidence>
<organism evidence="1 2">
    <name type="scientific">Streptomyces scopuliridis RB72</name>
    <dbReference type="NCBI Taxonomy" id="1440053"/>
    <lineage>
        <taxon>Bacteria</taxon>
        <taxon>Bacillati</taxon>
        <taxon>Actinomycetota</taxon>
        <taxon>Actinomycetes</taxon>
        <taxon>Kitasatosporales</taxon>
        <taxon>Streptomycetaceae</taxon>
        <taxon>Streptomyces</taxon>
    </lineage>
</organism>
<name>A0A2T7SNZ8_9ACTN</name>
<dbReference type="EMBL" id="AZSP01000384">
    <property type="protein sequence ID" value="PVE04628.1"/>
    <property type="molecule type" value="Genomic_DNA"/>
</dbReference>
<comment type="caution">
    <text evidence="1">The sequence shown here is derived from an EMBL/GenBank/DDBJ whole genome shotgun (WGS) entry which is preliminary data.</text>
</comment>
<proteinExistence type="predicted"/>
<gene>
    <name evidence="1" type="ORF">Y717_10560</name>
</gene>
<sequence>MTDTLFDLPAVQPTTCARCDDRPAEVTVTGHANLLGGMTADGFAPFAPVPVGRIPWTRHTAPTACCYRCARYLAWAWNAPYEVARPHQERIVVMAVPLESAAVA</sequence>
<keyword evidence="2" id="KW-1185">Reference proteome</keyword>
<dbReference type="RefSeq" id="WP_030352445.1">
    <property type="nucleotide sequence ID" value="NZ_AZSP01000384.1"/>
</dbReference>
<dbReference type="Proteomes" id="UP000245992">
    <property type="component" value="Unassembled WGS sequence"/>
</dbReference>
<reference evidence="1 2" key="1">
    <citation type="submission" date="2013-12" db="EMBL/GenBank/DDBJ databases">
        <title>Annotated genome of Streptomyces scopuliridis.</title>
        <authorList>
            <person name="Olson J.B."/>
        </authorList>
    </citation>
    <scope>NUCLEOTIDE SEQUENCE [LARGE SCALE GENOMIC DNA]</scope>
    <source>
        <strain evidence="1 2">RB72</strain>
    </source>
</reference>
<protein>
    <submittedName>
        <fullName evidence="1">Uncharacterized protein</fullName>
    </submittedName>
</protein>